<gene>
    <name evidence="2" type="ORF">HOQ43_14210</name>
</gene>
<sequence>MNGPEHYAEAERLLAEAHVPPAQRAKKGWLTSDELVMAAGVHATLALAAATAAGQATAYDGDEHGSRSRGWAGVA</sequence>
<feature type="region of interest" description="Disordered" evidence="1">
    <location>
        <begin position="56"/>
        <end position="75"/>
    </location>
</feature>
<name>A0A850CCA5_9ACTN</name>
<organism evidence="2 3">
    <name type="scientific">Glycomyces artemisiae</name>
    <dbReference type="NCBI Taxonomy" id="1076443"/>
    <lineage>
        <taxon>Bacteria</taxon>
        <taxon>Bacillati</taxon>
        <taxon>Actinomycetota</taxon>
        <taxon>Actinomycetes</taxon>
        <taxon>Glycomycetales</taxon>
        <taxon>Glycomycetaceae</taxon>
        <taxon>Glycomyces</taxon>
    </lineage>
</organism>
<evidence type="ECO:0000313" key="2">
    <source>
        <dbReference type="EMBL" id="NUQ89598.1"/>
    </source>
</evidence>
<reference evidence="2 3" key="1">
    <citation type="submission" date="2020-05" db="EMBL/GenBank/DDBJ databases">
        <title>DNA-SIP metagenomic assembled genomes.</title>
        <authorList>
            <person name="Yu J."/>
        </authorList>
    </citation>
    <scope>NUCLEOTIDE SEQUENCE [LARGE SCALE GENOMIC DNA]</scope>
    <source>
        <strain evidence="2">Bin5.27</strain>
    </source>
</reference>
<dbReference type="AlphaFoldDB" id="A0A850CCA5"/>
<evidence type="ECO:0000313" key="3">
    <source>
        <dbReference type="Proteomes" id="UP000574690"/>
    </source>
</evidence>
<protein>
    <submittedName>
        <fullName evidence="2">Uncharacterized protein</fullName>
    </submittedName>
</protein>
<evidence type="ECO:0000256" key="1">
    <source>
        <dbReference type="SAM" id="MobiDB-lite"/>
    </source>
</evidence>
<dbReference type="Proteomes" id="UP000574690">
    <property type="component" value="Unassembled WGS sequence"/>
</dbReference>
<dbReference type="EMBL" id="JABFXE010000590">
    <property type="protein sequence ID" value="NUQ89598.1"/>
    <property type="molecule type" value="Genomic_DNA"/>
</dbReference>
<proteinExistence type="predicted"/>
<comment type="caution">
    <text evidence="2">The sequence shown here is derived from an EMBL/GenBank/DDBJ whole genome shotgun (WGS) entry which is preliminary data.</text>
</comment>
<accession>A0A850CCA5</accession>